<sequence length="1493" mass="161820">EGRDVSPLRKVPGSPEKPDGRDVSPLRKVPGSPEKPEGRDVSPLRKVPGSPEKPEGRDVSPLRKVPASPEKPKGRDVSPLRKVPGSPEKPEGRDVSPLRKVPVSPEEPEDRDVSPLRNVPASPEKPEGRDVSPLRKVPGSPEKPEGRDGSPLRKVPGSPDKPERKDVSPPKKALESPDKPERRDVSPLKRVPGSPEIPEKTDMSPLKRAPGSPEKPEKRDVSPQKVAPETPEFAAKRDVSPPKKMPEAQEKPEKRGLSPPKKTPGSPEKPERRDVSPPKKAPGTPEKPKKSDVSPLRTALGAPESKDVSPTKEKPSEITRSSRLSPSREQVFETVESRVHKLEVEVLDIPPGGWYLKDAIEQKLFDAKEGLFLIPGTDRLVSLEETLKMQIVNADSATVHEPGSRRMLPLTRALEKNLLNATGHYRDTKTRETWTMEEAIRRKVVVLLERPDTTAPGHGPARSIHVTRVAGQPDIVEVKARELEAPKQGFPKFSDIQAESVPDIDSRAVVDKPVSALEVADMLKAAPKSEEVIIREASTNKEIKLKEAVEKGIVDLDTDSYTDRNTGRSWKIEEAIKRGMLAVVGAPLLLGAKALETLRETAADETVHVTALSTEPIRTTREITKVVRHTSLHIRDSATGREVPLDEAVALGLLDAESARELQDGSKTTEQSVHTTTTVVVTDPVTGETMTLAEALKQGRLEPETAAMLQRANVTGVVTSVQTCLEGSDTGSTVAYQELLSAPKDVASKHIEEARYGVPRFEVTLGRATSSQQPTLQKVRRLVLSPTEAQRRGLVDQGLVLEPQQGHWLSANEAEAAGLVDAPSGDVLMPVGRPLSLPELVEQGLVEPVAQRVVHPETGSLLTLEEAVLCDIANPMSMVPGPESPLTLEEALASKVVDRESGSVSMAPGSSVPLVIAVQELKLFDKIDVPKVQLPIPKLALTFPIALQRGVVDVTDSTYTHPVTGEKMTIEQAIKDGLLLPTASCPTPDSVDVCEAIKRGLIDQKSMVMRHPGTGQDVPVEDAMDSGLLQLIPFDRAQLMARGKIERNIRYIGSVTRHTTVTLQKIRRLVLSLTEAERRGLVDQGFVLEPQQGRWLSASEAEAAGLVDSSTGNVIMPVGRPLSLPELVAQGLVEPDDQRVVHPENGSLLTLEEAVLCSIVNPLSVVPGLESPLTLEEALASEVVDRVSGSVTVAPGSSVPLVTAVRELKLFDKIDAPELLVPIPKLALTFPIALHRGVVDVTDRIYTHPVTKEKIAIEQAIKDGLLLPTPSLPTEDSVDVCEAMKRGLIDQMSLTMRHPRTGQDLPVEDAMDSGLLQLAPFDRSRLMVREKIEHSIRYVEPTSRHTTVTLQKVRRLVLSPTEAQRRGLVDQGLVLEPQQGHWVPPSEAEAVGLVDSSTGNVIMPVGRPLSLPELVEQGLVEPRTQRVVHPETGSLLTLEEAVLCDIANPMSMVPGTKAPLTLEEALASEVVDRESGSITLAPGSSVPLVNAVR</sequence>
<feature type="compositionally biased region" description="Basic and acidic residues" evidence="1">
    <location>
        <begin position="16"/>
        <end position="25"/>
    </location>
</feature>
<feature type="compositionally biased region" description="Basic and acidic residues" evidence="1">
    <location>
        <begin position="142"/>
        <end position="151"/>
    </location>
</feature>
<feature type="compositionally biased region" description="Basic and acidic residues" evidence="1">
    <location>
        <begin position="34"/>
        <end position="43"/>
    </location>
</feature>
<accession>A0A1E1X0K3</accession>
<feature type="compositionally biased region" description="Basic and acidic residues" evidence="1">
    <location>
        <begin position="304"/>
        <end position="317"/>
    </location>
</feature>
<dbReference type="GO" id="GO:0005856">
    <property type="term" value="C:cytoskeleton"/>
    <property type="evidence" value="ECO:0007669"/>
    <property type="project" value="InterPro"/>
</dbReference>
<protein>
    <submittedName>
        <fullName evidence="2">Putative microtubule-actin cross-linking factor 1-like protein</fullName>
    </submittedName>
</protein>
<feature type="compositionally biased region" description="Polar residues" evidence="1">
    <location>
        <begin position="318"/>
        <end position="328"/>
    </location>
</feature>
<dbReference type="SUPFAM" id="SSF75399">
    <property type="entry name" value="Plakin repeat"/>
    <property type="match status" value="6"/>
</dbReference>
<name>A0A1E1X0K3_9ACAR</name>
<dbReference type="Gene3D" id="3.90.1290.10">
    <property type="entry name" value="Plakin repeat"/>
    <property type="match status" value="5"/>
</dbReference>
<feature type="non-terminal residue" evidence="2">
    <location>
        <position position="1493"/>
    </location>
</feature>
<organism evidence="2">
    <name type="scientific">Amblyomma aureolatum</name>
    <dbReference type="NCBI Taxonomy" id="187763"/>
    <lineage>
        <taxon>Eukaryota</taxon>
        <taxon>Metazoa</taxon>
        <taxon>Ecdysozoa</taxon>
        <taxon>Arthropoda</taxon>
        <taxon>Chelicerata</taxon>
        <taxon>Arachnida</taxon>
        <taxon>Acari</taxon>
        <taxon>Parasitiformes</taxon>
        <taxon>Ixodida</taxon>
        <taxon>Ixodoidea</taxon>
        <taxon>Ixodidae</taxon>
        <taxon>Amblyomminae</taxon>
        <taxon>Amblyomma</taxon>
    </lineage>
</organism>
<feature type="compositionally biased region" description="Basic and acidic residues" evidence="1">
    <location>
        <begin position="52"/>
        <end position="61"/>
    </location>
</feature>
<feature type="compositionally biased region" description="Basic and acidic residues" evidence="1">
    <location>
        <begin position="268"/>
        <end position="277"/>
    </location>
</feature>
<dbReference type="InterPro" id="IPR035915">
    <property type="entry name" value="Plakin_repeat_sf"/>
</dbReference>
<evidence type="ECO:0000256" key="1">
    <source>
        <dbReference type="SAM" id="MobiDB-lite"/>
    </source>
</evidence>
<feature type="region of interest" description="Disordered" evidence="1">
    <location>
        <begin position="1"/>
        <end position="330"/>
    </location>
</feature>
<dbReference type="Pfam" id="PF00681">
    <property type="entry name" value="Plectin"/>
    <property type="match status" value="1"/>
</dbReference>
<feature type="compositionally biased region" description="Basic and acidic residues" evidence="1">
    <location>
        <begin position="124"/>
        <end position="133"/>
    </location>
</feature>
<dbReference type="SMART" id="SM00250">
    <property type="entry name" value="PLEC"/>
    <property type="match status" value="15"/>
</dbReference>
<reference evidence="2" key="1">
    <citation type="journal article" date="2017" name="Front. Cell. Infect. Microbiol.">
        <title>The Distinct Transcriptional Response of the Midgut of Amblyomma sculptum and Amblyomma aureolatum Ticks to Rickettsia rickettsii Correlates to Their Differences in Susceptibility to Infection.</title>
        <authorList>
            <person name="Martins L.A."/>
            <person name="Galletti M.F.B.M."/>
            <person name="Ribeiro J.M."/>
            <person name="Fujita A."/>
            <person name="Costa F.B."/>
            <person name="Labruna M.B."/>
            <person name="Daffre S."/>
            <person name="Fogaca A.C."/>
        </authorList>
    </citation>
    <scope>NUCLEOTIDE SEQUENCE</scope>
</reference>
<dbReference type="EMBL" id="GFAC01006385">
    <property type="protein sequence ID" value="JAT92803.1"/>
    <property type="molecule type" value="mRNA"/>
</dbReference>
<dbReference type="Gene3D" id="3.30.160.780">
    <property type="match status" value="1"/>
</dbReference>
<feature type="non-terminal residue" evidence="2">
    <location>
        <position position="1"/>
    </location>
</feature>
<evidence type="ECO:0000313" key="2">
    <source>
        <dbReference type="EMBL" id="JAT92803.1"/>
    </source>
</evidence>
<feature type="compositionally biased region" description="Basic and acidic residues" evidence="1">
    <location>
        <begin position="88"/>
        <end position="97"/>
    </location>
</feature>
<proteinExistence type="evidence at transcript level"/>
<feature type="compositionally biased region" description="Basic and acidic residues" evidence="1">
    <location>
        <begin position="234"/>
        <end position="256"/>
    </location>
</feature>
<dbReference type="InterPro" id="IPR001101">
    <property type="entry name" value="Plectin_repeat"/>
</dbReference>
<feature type="compositionally biased region" description="Basic and acidic residues" evidence="1">
    <location>
        <begin position="160"/>
        <end position="187"/>
    </location>
</feature>
<feature type="compositionally biased region" description="Basic and acidic residues" evidence="1">
    <location>
        <begin position="70"/>
        <end position="79"/>
    </location>
</feature>